<evidence type="ECO:0000256" key="1">
    <source>
        <dbReference type="SAM" id="MobiDB-lite"/>
    </source>
</evidence>
<feature type="region of interest" description="Disordered" evidence="1">
    <location>
        <begin position="112"/>
        <end position="148"/>
    </location>
</feature>
<feature type="region of interest" description="Disordered" evidence="1">
    <location>
        <begin position="53"/>
        <end position="76"/>
    </location>
</feature>
<dbReference type="Proteomes" id="UP001652620">
    <property type="component" value="Chromosome 1"/>
</dbReference>
<reference evidence="5" key="2">
    <citation type="submission" date="2025-08" db="UniProtKB">
        <authorList>
            <consortium name="RefSeq"/>
        </authorList>
    </citation>
    <scope>IDENTIFICATION</scope>
    <source>
        <tissue evidence="5">Adult</tissue>
    </source>
</reference>
<gene>
    <name evidence="5" type="primary">LOC125775398</name>
</gene>
<keyword evidence="2" id="KW-0732">Signal</keyword>
<proteinExistence type="predicted"/>
<feature type="chain" id="PRO_5046489689" evidence="2">
    <location>
        <begin position="20"/>
        <end position="353"/>
    </location>
</feature>
<accession>A0ABM3IY50</accession>
<evidence type="ECO:0000256" key="2">
    <source>
        <dbReference type="SAM" id="SignalP"/>
    </source>
</evidence>
<sequence>MKICVFFLLFLLCFFAVPAIVLYLKMDFRNRKKIKLSEMTDEQICEFMESVETGEEADFSSDDDMNDPDFEPNEISPEDERYISEVVHQIDEDESAFLNKADNFSLNLNAIKEDLPSTSPNEEVEEASGEEEPSTSTPRLKPPKRARSPLPEFDCSGPFIVPSSGGFSGTAITKDSAEFSKIIWRKRSMCLHVNEVAFRGDSSLPSSIKELETPMEIFRYFFTKKMVDKIVLESNRTARNVDINSKFITSGEEIYKYIGIHVYMSIYRYPNLESYWGPNAFQPIAKTMPKARFMAIKQYLSFRDENTRAKKGEPGYDALFRIRTLSNFLNTRFDSVPKTARLCVDEQMCGTKI</sequence>
<dbReference type="RefSeq" id="XP_049301907.1">
    <property type="nucleotide sequence ID" value="XM_049445950.1"/>
</dbReference>
<dbReference type="GeneID" id="125775398"/>
<dbReference type="PANTHER" id="PTHR46599">
    <property type="entry name" value="PIGGYBAC TRANSPOSABLE ELEMENT-DERIVED PROTEIN 4"/>
    <property type="match status" value="1"/>
</dbReference>
<dbReference type="Pfam" id="PF13843">
    <property type="entry name" value="DDE_Tnp_1_7"/>
    <property type="match status" value="1"/>
</dbReference>
<evidence type="ECO:0000313" key="5">
    <source>
        <dbReference type="RefSeq" id="XP_049301907.1"/>
    </source>
</evidence>
<feature type="domain" description="PiggyBac transposable element-derived protein" evidence="3">
    <location>
        <begin position="213"/>
        <end position="352"/>
    </location>
</feature>
<evidence type="ECO:0000259" key="3">
    <source>
        <dbReference type="Pfam" id="PF13843"/>
    </source>
</evidence>
<organism evidence="4 5">
    <name type="scientific">Bactrocera dorsalis</name>
    <name type="common">Oriental fruit fly</name>
    <name type="synonym">Dacus dorsalis</name>
    <dbReference type="NCBI Taxonomy" id="27457"/>
    <lineage>
        <taxon>Eukaryota</taxon>
        <taxon>Metazoa</taxon>
        <taxon>Ecdysozoa</taxon>
        <taxon>Arthropoda</taxon>
        <taxon>Hexapoda</taxon>
        <taxon>Insecta</taxon>
        <taxon>Pterygota</taxon>
        <taxon>Neoptera</taxon>
        <taxon>Endopterygota</taxon>
        <taxon>Diptera</taxon>
        <taxon>Brachycera</taxon>
        <taxon>Muscomorpha</taxon>
        <taxon>Tephritoidea</taxon>
        <taxon>Tephritidae</taxon>
        <taxon>Bactrocera</taxon>
        <taxon>Bactrocera</taxon>
    </lineage>
</organism>
<feature type="compositionally biased region" description="Acidic residues" evidence="1">
    <location>
        <begin position="53"/>
        <end position="72"/>
    </location>
</feature>
<name>A0ABM3IY50_BACDO</name>
<feature type="compositionally biased region" description="Acidic residues" evidence="1">
    <location>
        <begin position="122"/>
        <end position="133"/>
    </location>
</feature>
<evidence type="ECO:0000313" key="4">
    <source>
        <dbReference type="Proteomes" id="UP001652620"/>
    </source>
</evidence>
<keyword evidence="4" id="KW-1185">Reference proteome</keyword>
<dbReference type="InterPro" id="IPR029526">
    <property type="entry name" value="PGBD"/>
</dbReference>
<dbReference type="PANTHER" id="PTHR46599:SF3">
    <property type="entry name" value="PIGGYBAC TRANSPOSABLE ELEMENT-DERIVED PROTEIN 4"/>
    <property type="match status" value="1"/>
</dbReference>
<protein>
    <submittedName>
        <fullName evidence="5">PiggyBac transposable element-derived protein 4-like isoform X2</fullName>
    </submittedName>
</protein>
<feature type="signal peptide" evidence="2">
    <location>
        <begin position="1"/>
        <end position="19"/>
    </location>
</feature>
<reference evidence="4" key="1">
    <citation type="submission" date="2025-05" db="UniProtKB">
        <authorList>
            <consortium name="RefSeq"/>
        </authorList>
    </citation>
    <scope>NUCLEOTIDE SEQUENCE [LARGE SCALE GENOMIC DNA]</scope>
</reference>